<reference evidence="3" key="1">
    <citation type="submission" date="2017-01" db="EMBL/GenBank/DDBJ databases">
        <authorList>
            <person name="Varghese N."/>
            <person name="Submissions S."/>
        </authorList>
    </citation>
    <scope>NUCLEOTIDE SEQUENCE [LARGE SCALE GENOMIC DNA]</scope>
    <source>
        <strain evidence="3">LP100</strain>
    </source>
</reference>
<dbReference type="AlphaFoldDB" id="A0A1R3XNW8"/>
<dbReference type="Proteomes" id="UP000187181">
    <property type="component" value="Unassembled WGS sequence"/>
</dbReference>
<organism evidence="2 3">
    <name type="scientific">Pontibacter indicus</name>
    <dbReference type="NCBI Taxonomy" id="1317125"/>
    <lineage>
        <taxon>Bacteria</taxon>
        <taxon>Pseudomonadati</taxon>
        <taxon>Bacteroidota</taxon>
        <taxon>Cytophagia</taxon>
        <taxon>Cytophagales</taxon>
        <taxon>Hymenobacteraceae</taxon>
        <taxon>Pontibacter</taxon>
    </lineage>
</organism>
<protein>
    <submittedName>
        <fullName evidence="2">Uncharacterized protein</fullName>
    </submittedName>
</protein>
<dbReference type="OrthoDB" id="661524at2"/>
<dbReference type="STRING" id="1317125.SAMN05444128_3120"/>
<evidence type="ECO:0000256" key="1">
    <source>
        <dbReference type="SAM" id="MobiDB-lite"/>
    </source>
</evidence>
<dbReference type="RefSeq" id="WP_076670739.1">
    <property type="nucleotide sequence ID" value="NZ_FTPP01000003.1"/>
</dbReference>
<sequence length="104" mass="11276">MEITGKEGGPITRDQAKRWTARYRSSGRGKTNSHLFGADTVKELLAQENCVAMRIYYALDDNGEQQLLLVGTDAEGNDMTEGLILDLASPCPPDCSVNKSELAG</sequence>
<evidence type="ECO:0000313" key="3">
    <source>
        <dbReference type="Proteomes" id="UP000187181"/>
    </source>
</evidence>
<dbReference type="EMBL" id="FTPP01000003">
    <property type="protein sequence ID" value="SIT93640.1"/>
    <property type="molecule type" value="Genomic_DNA"/>
</dbReference>
<name>A0A1R3XNW8_9BACT</name>
<accession>A0A1R3XNW8</accession>
<keyword evidence="3" id="KW-1185">Reference proteome</keyword>
<feature type="region of interest" description="Disordered" evidence="1">
    <location>
        <begin position="1"/>
        <end position="32"/>
    </location>
</feature>
<gene>
    <name evidence="2" type="ORF">SAMN05444128_3120</name>
</gene>
<proteinExistence type="predicted"/>
<evidence type="ECO:0000313" key="2">
    <source>
        <dbReference type="EMBL" id="SIT93640.1"/>
    </source>
</evidence>